<evidence type="ECO:0000313" key="2">
    <source>
        <dbReference type="EMBL" id="KAK5934126.1"/>
    </source>
</evidence>
<organism evidence="2 3">
    <name type="scientific">Champsocephalus gunnari</name>
    <name type="common">Mackerel icefish</name>
    <dbReference type="NCBI Taxonomy" id="52237"/>
    <lineage>
        <taxon>Eukaryota</taxon>
        <taxon>Metazoa</taxon>
        <taxon>Chordata</taxon>
        <taxon>Craniata</taxon>
        <taxon>Vertebrata</taxon>
        <taxon>Euteleostomi</taxon>
        <taxon>Actinopterygii</taxon>
        <taxon>Neopterygii</taxon>
        <taxon>Teleostei</taxon>
        <taxon>Neoteleostei</taxon>
        <taxon>Acanthomorphata</taxon>
        <taxon>Eupercaria</taxon>
        <taxon>Perciformes</taxon>
        <taxon>Notothenioidei</taxon>
        <taxon>Channichthyidae</taxon>
        <taxon>Champsocephalus</taxon>
    </lineage>
</organism>
<accession>A0AAN8E2Y4</accession>
<feature type="region of interest" description="Disordered" evidence="1">
    <location>
        <begin position="1"/>
        <end position="26"/>
    </location>
</feature>
<evidence type="ECO:0000313" key="3">
    <source>
        <dbReference type="Proteomes" id="UP001331515"/>
    </source>
</evidence>
<comment type="caution">
    <text evidence="2">The sequence shown here is derived from an EMBL/GenBank/DDBJ whole genome shotgun (WGS) entry which is preliminary data.</text>
</comment>
<sequence>MISVCSSWPPLPSRRQSDPSSSLTDSRLCPALTDRVQDAVKTQIDQSGPTDLRPLRRSYRASQRGAQGGMRAQISLGGLSHPFGFIPMTGNTTGCVLSGCSG</sequence>
<evidence type="ECO:0000256" key="1">
    <source>
        <dbReference type="SAM" id="MobiDB-lite"/>
    </source>
</evidence>
<dbReference type="Proteomes" id="UP001331515">
    <property type="component" value="Unassembled WGS sequence"/>
</dbReference>
<keyword evidence="3" id="KW-1185">Reference proteome</keyword>
<reference evidence="2 3" key="1">
    <citation type="journal article" date="2023" name="Mol. Biol. Evol.">
        <title>Genomics of Secondarily Temperate Adaptation in the Only Non-Antarctic Icefish.</title>
        <authorList>
            <person name="Rivera-Colon A.G."/>
            <person name="Rayamajhi N."/>
            <person name="Minhas B.F."/>
            <person name="Madrigal G."/>
            <person name="Bilyk K.T."/>
            <person name="Yoon V."/>
            <person name="Hune M."/>
            <person name="Gregory S."/>
            <person name="Cheng C.H.C."/>
            <person name="Catchen J.M."/>
        </authorList>
    </citation>
    <scope>NUCLEOTIDE SEQUENCE [LARGE SCALE GENOMIC DNA]</scope>
    <source>
        <tissue evidence="2">White muscle</tissue>
    </source>
</reference>
<gene>
    <name evidence="2" type="ORF">CgunFtcFv8_014546</name>
</gene>
<dbReference type="EMBL" id="JAURVH010001514">
    <property type="protein sequence ID" value="KAK5934126.1"/>
    <property type="molecule type" value="Genomic_DNA"/>
</dbReference>
<protein>
    <submittedName>
        <fullName evidence="2">Uncharacterized protein</fullName>
    </submittedName>
</protein>
<name>A0AAN8E2Y4_CHAGU</name>
<proteinExistence type="predicted"/>
<dbReference type="AlphaFoldDB" id="A0AAN8E2Y4"/>